<gene>
    <name evidence="1" type="ORF">DM02DRAFT_470792</name>
</gene>
<name>A0A2V1CYF0_9PLEO</name>
<proteinExistence type="predicted"/>
<evidence type="ECO:0008006" key="3">
    <source>
        <dbReference type="Google" id="ProtNLM"/>
    </source>
</evidence>
<dbReference type="OrthoDB" id="3942738at2759"/>
<keyword evidence="2" id="KW-1185">Reference proteome</keyword>
<feature type="non-terminal residue" evidence="1">
    <location>
        <position position="76"/>
    </location>
</feature>
<dbReference type="EMBL" id="KZ806448">
    <property type="protein sequence ID" value="PVH90299.1"/>
    <property type="molecule type" value="Genomic_DNA"/>
</dbReference>
<evidence type="ECO:0000313" key="2">
    <source>
        <dbReference type="Proteomes" id="UP000244855"/>
    </source>
</evidence>
<organism evidence="1 2">
    <name type="scientific">Periconia macrospinosa</name>
    <dbReference type="NCBI Taxonomy" id="97972"/>
    <lineage>
        <taxon>Eukaryota</taxon>
        <taxon>Fungi</taxon>
        <taxon>Dikarya</taxon>
        <taxon>Ascomycota</taxon>
        <taxon>Pezizomycotina</taxon>
        <taxon>Dothideomycetes</taxon>
        <taxon>Pleosporomycetidae</taxon>
        <taxon>Pleosporales</taxon>
        <taxon>Massarineae</taxon>
        <taxon>Periconiaceae</taxon>
        <taxon>Periconia</taxon>
    </lineage>
</organism>
<reference evidence="1 2" key="1">
    <citation type="journal article" date="2018" name="Sci. Rep.">
        <title>Comparative genomics provides insights into the lifestyle and reveals functional heterogeneity of dark septate endophytic fungi.</title>
        <authorList>
            <person name="Knapp D.G."/>
            <person name="Nemeth J.B."/>
            <person name="Barry K."/>
            <person name="Hainaut M."/>
            <person name="Henrissat B."/>
            <person name="Johnson J."/>
            <person name="Kuo A."/>
            <person name="Lim J.H.P."/>
            <person name="Lipzen A."/>
            <person name="Nolan M."/>
            <person name="Ohm R.A."/>
            <person name="Tamas L."/>
            <person name="Grigoriev I.V."/>
            <person name="Spatafora J.W."/>
            <person name="Nagy L.G."/>
            <person name="Kovacs G.M."/>
        </authorList>
    </citation>
    <scope>NUCLEOTIDE SEQUENCE [LARGE SCALE GENOMIC DNA]</scope>
    <source>
        <strain evidence="1 2">DSE2036</strain>
    </source>
</reference>
<evidence type="ECO:0000313" key="1">
    <source>
        <dbReference type="EMBL" id="PVH90299.1"/>
    </source>
</evidence>
<protein>
    <recommendedName>
        <fullName evidence="3">HTH psq-type domain-containing protein</fullName>
    </recommendedName>
</protein>
<sequence length="76" mass="8673">MRPIDKALNDLASQDKPDYASIADKYGVHRSTLSRRHRKITTSREIATANFKSLLTPQQEKELVEYINKLSVFGLP</sequence>
<dbReference type="Proteomes" id="UP000244855">
    <property type="component" value="Unassembled WGS sequence"/>
</dbReference>
<dbReference type="AlphaFoldDB" id="A0A2V1CYF0"/>
<accession>A0A2V1CYF0</accession>